<dbReference type="RefSeq" id="WP_095607419.1">
    <property type="nucleotide sequence ID" value="NZ_NSKE01000011.1"/>
</dbReference>
<name>A0A2A2G809_9BACT</name>
<comment type="similarity">
    <text evidence="5 7 9">Belongs to the PTH family.</text>
</comment>
<sequence length="185" mass="20024">MPLIIGLGNPGSKYAGTRHNIGFEFIDKLATSLSARMGPGKGPFHVGKGNHAGHSIYLIKPTTYMNNSGDAIQQAVSWYKEDVGNCLVCYDDLDLDIGTLRLRPGGSAGGHNGIKDIINKLGTNSFPRLRIGIGNDFPRGQQVQHVLSSFSDDERTTIESTLDNAVDAALCFVREGIDQTMNKFN</sequence>
<dbReference type="GO" id="GO:0006515">
    <property type="term" value="P:protein quality control for misfolded or incompletely synthesized proteins"/>
    <property type="evidence" value="ECO:0007669"/>
    <property type="project" value="UniProtKB-UniRule"/>
</dbReference>
<dbReference type="GO" id="GO:0004045">
    <property type="term" value="F:peptidyl-tRNA hydrolase activity"/>
    <property type="evidence" value="ECO:0007669"/>
    <property type="project" value="UniProtKB-UniRule"/>
</dbReference>
<feature type="binding site" evidence="7">
    <location>
        <position position="66"/>
    </location>
    <ligand>
        <name>tRNA</name>
        <dbReference type="ChEBI" id="CHEBI:17843"/>
    </ligand>
</feature>
<proteinExistence type="inferred from homology"/>
<keyword evidence="2 7" id="KW-0820">tRNA-binding</keyword>
<comment type="function">
    <text evidence="7">Hydrolyzes ribosome-free peptidyl-tRNAs (with 1 or more amino acids incorporated), which drop off the ribosome during protein synthesis, or as a result of ribosome stalling.</text>
</comment>
<evidence type="ECO:0000313" key="10">
    <source>
        <dbReference type="EMBL" id="PAU92999.1"/>
    </source>
</evidence>
<dbReference type="GO" id="GO:0072344">
    <property type="term" value="P:rescue of stalled ribosome"/>
    <property type="evidence" value="ECO:0007669"/>
    <property type="project" value="UniProtKB-UniRule"/>
</dbReference>
<reference evidence="10 11" key="1">
    <citation type="submission" date="2017-08" db="EMBL/GenBank/DDBJ databases">
        <title>Aliifodinibius alkalisoli sp. nov., isolated from saline alkaline soil.</title>
        <authorList>
            <person name="Liu D."/>
            <person name="Zhang G."/>
        </authorList>
    </citation>
    <scope>NUCLEOTIDE SEQUENCE [LARGE SCALE GENOMIC DNA]</scope>
    <source>
        <strain evidence="10 11">WN023</strain>
    </source>
</reference>
<dbReference type="HAMAP" id="MF_00083">
    <property type="entry name" value="Pept_tRNA_hydro_bact"/>
    <property type="match status" value="1"/>
</dbReference>
<evidence type="ECO:0000256" key="6">
    <source>
        <dbReference type="ARBA" id="ARBA00050038"/>
    </source>
</evidence>
<dbReference type="SUPFAM" id="SSF53178">
    <property type="entry name" value="Peptidyl-tRNA hydrolase-like"/>
    <property type="match status" value="1"/>
</dbReference>
<accession>A0A2A2G809</accession>
<evidence type="ECO:0000256" key="4">
    <source>
        <dbReference type="ARBA" id="ARBA00022884"/>
    </source>
</evidence>
<keyword evidence="11" id="KW-1185">Reference proteome</keyword>
<keyword evidence="7" id="KW-0963">Cytoplasm</keyword>
<evidence type="ECO:0000256" key="9">
    <source>
        <dbReference type="RuleBase" id="RU004320"/>
    </source>
</evidence>
<dbReference type="InterPro" id="IPR018171">
    <property type="entry name" value="Pept_tRNA_hydro_CS"/>
</dbReference>
<dbReference type="PROSITE" id="PS01195">
    <property type="entry name" value="PEPT_TRNA_HYDROL_1"/>
    <property type="match status" value="1"/>
</dbReference>
<dbReference type="Pfam" id="PF01195">
    <property type="entry name" value="Pept_tRNA_hydro"/>
    <property type="match status" value="1"/>
</dbReference>
<dbReference type="PROSITE" id="PS01196">
    <property type="entry name" value="PEPT_TRNA_HYDROL_2"/>
    <property type="match status" value="1"/>
</dbReference>
<gene>
    <name evidence="7" type="primary">pth</name>
    <name evidence="10" type="ORF">CK503_13830</name>
</gene>
<evidence type="ECO:0000256" key="1">
    <source>
        <dbReference type="ARBA" id="ARBA00013260"/>
    </source>
</evidence>
<dbReference type="EC" id="3.1.1.29" evidence="1 7"/>
<evidence type="ECO:0000256" key="7">
    <source>
        <dbReference type="HAMAP-Rule" id="MF_00083"/>
    </source>
</evidence>
<dbReference type="GO" id="GO:0000049">
    <property type="term" value="F:tRNA binding"/>
    <property type="evidence" value="ECO:0007669"/>
    <property type="project" value="UniProtKB-UniRule"/>
</dbReference>
<organism evidence="10 11">
    <name type="scientific">Fodinibius salipaludis</name>
    <dbReference type="NCBI Taxonomy" id="2032627"/>
    <lineage>
        <taxon>Bacteria</taxon>
        <taxon>Pseudomonadati</taxon>
        <taxon>Balneolota</taxon>
        <taxon>Balneolia</taxon>
        <taxon>Balneolales</taxon>
        <taxon>Balneolaceae</taxon>
        <taxon>Fodinibius</taxon>
    </lineage>
</organism>
<comment type="subcellular location">
    <subcellularLocation>
        <location evidence="7">Cytoplasm</location>
    </subcellularLocation>
</comment>
<feature type="site" description="Stabilizes the basic form of H active site to accept a proton" evidence="7">
    <location>
        <position position="91"/>
    </location>
</feature>
<feature type="binding site" evidence="7">
    <location>
        <position position="64"/>
    </location>
    <ligand>
        <name>tRNA</name>
        <dbReference type="ChEBI" id="CHEBI:17843"/>
    </ligand>
</feature>
<dbReference type="EMBL" id="NSKE01000011">
    <property type="protein sequence ID" value="PAU92999.1"/>
    <property type="molecule type" value="Genomic_DNA"/>
</dbReference>
<dbReference type="PANTHER" id="PTHR17224">
    <property type="entry name" value="PEPTIDYL-TRNA HYDROLASE"/>
    <property type="match status" value="1"/>
</dbReference>
<evidence type="ECO:0000313" key="11">
    <source>
        <dbReference type="Proteomes" id="UP000218831"/>
    </source>
</evidence>
<dbReference type="InterPro" id="IPR001328">
    <property type="entry name" value="Pept_tRNA_hydro"/>
</dbReference>
<evidence type="ECO:0000256" key="5">
    <source>
        <dbReference type="ARBA" id="ARBA00038063"/>
    </source>
</evidence>
<keyword evidence="4 7" id="KW-0694">RNA-binding</keyword>
<dbReference type="Proteomes" id="UP000218831">
    <property type="component" value="Unassembled WGS sequence"/>
</dbReference>
<feature type="active site" description="Proton acceptor" evidence="7">
    <location>
        <position position="19"/>
    </location>
</feature>
<evidence type="ECO:0000256" key="3">
    <source>
        <dbReference type="ARBA" id="ARBA00022801"/>
    </source>
</evidence>
<evidence type="ECO:0000256" key="2">
    <source>
        <dbReference type="ARBA" id="ARBA00022555"/>
    </source>
</evidence>
<dbReference type="Gene3D" id="3.40.50.1470">
    <property type="entry name" value="Peptidyl-tRNA hydrolase"/>
    <property type="match status" value="1"/>
</dbReference>
<dbReference type="AlphaFoldDB" id="A0A2A2G809"/>
<dbReference type="InterPro" id="IPR036416">
    <property type="entry name" value="Pept_tRNA_hydro_sf"/>
</dbReference>
<comment type="function">
    <text evidence="7">Catalyzes the release of premature peptidyl moieties from peptidyl-tRNA molecules trapped in stalled 50S ribosomal subunits, and thus maintains levels of free tRNAs and 50S ribosomes.</text>
</comment>
<dbReference type="FunFam" id="3.40.50.1470:FF:000001">
    <property type="entry name" value="Peptidyl-tRNA hydrolase"/>
    <property type="match status" value="1"/>
</dbReference>
<keyword evidence="3 7" id="KW-0378">Hydrolase</keyword>
<comment type="subunit">
    <text evidence="7">Monomer.</text>
</comment>
<protein>
    <recommendedName>
        <fullName evidence="6 7">Peptidyl-tRNA hydrolase</fullName>
        <shortName evidence="7">Pth</shortName>
        <ecNumber evidence="1 7">3.1.1.29</ecNumber>
    </recommendedName>
</protein>
<dbReference type="PANTHER" id="PTHR17224:SF1">
    <property type="entry name" value="PEPTIDYL-TRNA HYDROLASE"/>
    <property type="match status" value="1"/>
</dbReference>
<dbReference type="GO" id="GO:0005737">
    <property type="term" value="C:cytoplasm"/>
    <property type="evidence" value="ECO:0007669"/>
    <property type="project" value="UniProtKB-SubCell"/>
</dbReference>
<feature type="site" description="Discriminates between blocked and unblocked aminoacyl-tRNA" evidence="7">
    <location>
        <position position="9"/>
    </location>
</feature>
<evidence type="ECO:0000256" key="8">
    <source>
        <dbReference type="RuleBase" id="RU000673"/>
    </source>
</evidence>
<dbReference type="NCBIfam" id="TIGR00447">
    <property type="entry name" value="pth"/>
    <property type="match status" value="1"/>
</dbReference>
<feature type="binding site" evidence="7">
    <location>
        <position position="112"/>
    </location>
    <ligand>
        <name>tRNA</name>
        <dbReference type="ChEBI" id="CHEBI:17843"/>
    </ligand>
</feature>
<comment type="caution">
    <text evidence="10">The sequence shown here is derived from an EMBL/GenBank/DDBJ whole genome shotgun (WGS) entry which is preliminary data.</text>
</comment>
<feature type="binding site" evidence="7">
    <location>
        <position position="14"/>
    </location>
    <ligand>
        <name>tRNA</name>
        <dbReference type="ChEBI" id="CHEBI:17843"/>
    </ligand>
</feature>
<comment type="catalytic activity">
    <reaction evidence="7 8">
        <text>an N-acyl-L-alpha-aminoacyl-tRNA + H2O = an N-acyl-L-amino acid + a tRNA + H(+)</text>
        <dbReference type="Rhea" id="RHEA:54448"/>
        <dbReference type="Rhea" id="RHEA-COMP:10123"/>
        <dbReference type="Rhea" id="RHEA-COMP:13883"/>
        <dbReference type="ChEBI" id="CHEBI:15377"/>
        <dbReference type="ChEBI" id="CHEBI:15378"/>
        <dbReference type="ChEBI" id="CHEBI:59874"/>
        <dbReference type="ChEBI" id="CHEBI:78442"/>
        <dbReference type="ChEBI" id="CHEBI:138191"/>
        <dbReference type="EC" id="3.1.1.29"/>
    </reaction>
</comment>
<dbReference type="CDD" id="cd00462">
    <property type="entry name" value="PTH"/>
    <property type="match status" value="1"/>
</dbReference>
<dbReference type="OrthoDB" id="9800507at2"/>